<evidence type="ECO:0000313" key="1">
    <source>
        <dbReference type="EMBL" id="GFR01771.1"/>
    </source>
</evidence>
<dbReference type="Proteomes" id="UP000887116">
    <property type="component" value="Unassembled WGS sequence"/>
</dbReference>
<proteinExistence type="predicted"/>
<organism evidence="1 2">
    <name type="scientific">Trichonephila clavata</name>
    <name type="common">Joro spider</name>
    <name type="synonym">Nephila clavata</name>
    <dbReference type="NCBI Taxonomy" id="2740835"/>
    <lineage>
        <taxon>Eukaryota</taxon>
        <taxon>Metazoa</taxon>
        <taxon>Ecdysozoa</taxon>
        <taxon>Arthropoda</taxon>
        <taxon>Chelicerata</taxon>
        <taxon>Arachnida</taxon>
        <taxon>Araneae</taxon>
        <taxon>Araneomorphae</taxon>
        <taxon>Entelegynae</taxon>
        <taxon>Araneoidea</taxon>
        <taxon>Nephilidae</taxon>
        <taxon>Trichonephila</taxon>
    </lineage>
</organism>
<accession>A0A8X6GC63</accession>
<comment type="caution">
    <text evidence="1">The sequence shown here is derived from an EMBL/GenBank/DDBJ whole genome shotgun (WGS) entry which is preliminary data.</text>
</comment>
<dbReference type="AlphaFoldDB" id="A0A8X6GC63"/>
<name>A0A8X6GC63_TRICU</name>
<keyword evidence="2" id="KW-1185">Reference proteome</keyword>
<evidence type="ECO:0000313" key="2">
    <source>
        <dbReference type="Proteomes" id="UP000887116"/>
    </source>
</evidence>
<sequence length="116" mass="13499">MKSIKNKYVYKGSDKAIFSDQNVNDNDEKSPYKMGRYICSNQAIWCIFSFPIHESYPAVIHLAVNLENGQRVYFTKQTALQQALTTPKITLIEFFIFQPLESTKCCWSIRKDINAY</sequence>
<dbReference type="EMBL" id="BMAO01025313">
    <property type="protein sequence ID" value="GFR01771.1"/>
    <property type="molecule type" value="Genomic_DNA"/>
</dbReference>
<gene>
    <name evidence="1" type="primary">g.255</name>
    <name evidence="1" type="ORF">TNCT_738841</name>
</gene>
<dbReference type="OrthoDB" id="8121869at2759"/>
<protein>
    <submittedName>
        <fullName evidence="1">Helitron_like_N domain-containing protein</fullName>
    </submittedName>
</protein>
<reference evidence="1" key="1">
    <citation type="submission" date="2020-07" db="EMBL/GenBank/DDBJ databases">
        <title>Multicomponent nature underlies the extraordinary mechanical properties of spider dragline silk.</title>
        <authorList>
            <person name="Kono N."/>
            <person name="Nakamura H."/>
            <person name="Mori M."/>
            <person name="Yoshida Y."/>
            <person name="Ohtoshi R."/>
            <person name="Malay A.D."/>
            <person name="Moran D.A.P."/>
            <person name="Tomita M."/>
            <person name="Numata K."/>
            <person name="Arakawa K."/>
        </authorList>
    </citation>
    <scope>NUCLEOTIDE SEQUENCE</scope>
</reference>